<feature type="region of interest" description="Disordered" evidence="1">
    <location>
        <begin position="241"/>
        <end position="362"/>
    </location>
</feature>
<keyword evidence="2" id="KW-1133">Transmembrane helix</keyword>
<accession>A0A8H6THI7</accession>
<reference evidence="3" key="1">
    <citation type="submission" date="2020-05" db="EMBL/GenBank/DDBJ databases">
        <title>Mycena genomes resolve the evolution of fungal bioluminescence.</title>
        <authorList>
            <person name="Tsai I.J."/>
        </authorList>
    </citation>
    <scope>NUCLEOTIDE SEQUENCE</scope>
    <source>
        <strain evidence="3">110903Hualien_Pintung</strain>
    </source>
</reference>
<evidence type="ECO:0008006" key="5">
    <source>
        <dbReference type="Google" id="ProtNLM"/>
    </source>
</evidence>
<feature type="compositionally biased region" description="Basic residues" evidence="1">
    <location>
        <begin position="241"/>
        <end position="251"/>
    </location>
</feature>
<organism evidence="3 4">
    <name type="scientific">Mycena chlorophos</name>
    <name type="common">Agaric fungus</name>
    <name type="synonym">Agaricus chlorophos</name>
    <dbReference type="NCBI Taxonomy" id="658473"/>
    <lineage>
        <taxon>Eukaryota</taxon>
        <taxon>Fungi</taxon>
        <taxon>Dikarya</taxon>
        <taxon>Basidiomycota</taxon>
        <taxon>Agaricomycotina</taxon>
        <taxon>Agaricomycetes</taxon>
        <taxon>Agaricomycetidae</taxon>
        <taxon>Agaricales</taxon>
        <taxon>Marasmiineae</taxon>
        <taxon>Mycenaceae</taxon>
        <taxon>Mycena</taxon>
    </lineage>
</organism>
<name>A0A8H6THI7_MYCCL</name>
<dbReference type="OrthoDB" id="3245731at2759"/>
<dbReference type="AlphaFoldDB" id="A0A8H6THI7"/>
<feature type="compositionally biased region" description="Basic residues" evidence="1">
    <location>
        <begin position="273"/>
        <end position="284"/>
    </location>
</feature>
<keyword evidence="2" id="KW-0812">Transmembrane</keyword>
<feature type="compositionally biased region" description="Polar residues" evidence="1">
    <location>
        <begin position="63"/>
        <end position="78"/>
    </location>
</feature>
<sequence>MGRGQWMFEKCIVGLHVIIIIPLALCLHLSLTDALFHDSAKPITMVFGLFSRKPQELKPTPVQLRTPSPSVLSGSSPQAEERIAPITPPSTTPIDPASLRALIQSVPPQSFRAYTLNHLPTASPQQLLALSEFFSSLHVPPTLHCVRCHKGYFAVENNERSCLIGHDDESAEVEGVGSNVETLWNCCGKTVEGDGSEGPPEGWCFEGAHTTDLKRARFRADSTIHEDKLVSCARKRCHELPGSRKRTRRTTAARGGSDTDTDSDDDGASHSSIRTRSHAPKRARTVRESDTDIDEDVEMPLHSSPKSSASKRKPRAKSVVSNASTSAAKSKPKSSKPKSVVISSDLPTTPSRSKKPPSTRFLPVAASFQSTTSSAVSVDGSAGVQSQTQTVEVLVTKPVKAPTKRAMKPKQPKAKKLQEVVESSIAGET</sequence>
<keyword evidence="4" id="KW-1185">Reference proteome</keyword>
<feature type="region of interest" description="Disordered" evidence="1">
    <location>
        <begin position="59"/>
        <end position="90"/>
    </location>
</feature>
<feature type="compositionally biased region" description="Low complexity" evidence="1">
    <location>
        <begin position="337"/>
        <end position="351"/>
    </location>
</feature>
<evidence type="ECO:0000256" key="1">
    <source>
        <dbReference type="SAM" id="MobiDB-lite"/>
    </source>
</evidence>
<evidence type="ECO:0000256" key="2">
    <source>
        <dbReference type="SAM" id="Phobius"/>
    </source>
</evidence>
<keyword evidence="2" id="KW-0472">Membrane</keyword>
<feature type="compositionally biased region" description="Low complexity" evidence="1">
    <location>
        <begin position="317"/>
        <end position="329"/>
    </location>
</feature>
<gene>
    <name evidence="3" type="ORF">HMN09_00414200</name>
</gene>
<feature type="transmembrane region" description="Helical" evidence="2">
    <location>
        <begin position="12"/>
        <end position="31"/>
    </location>
</feature>
<dbReference type="Proteomes" id="UP000613580">
    <property type="component" value="Unassembled WGS sequence"/>
</dbReference>
<dbReference type="EMBL" id="JACAZE010000005">
    <property type="protein sequence ID" value="KAF7316811.1"/>
    <property type="molecule type" value="Genomic_DNA"/>
</dbReference>
<evidence type="ECO:0000313" key="4">
    <source>
        <dbReference type="Proteomes" id="UP000613580"/>
    </source>
</evidence>
<feature type="region of interest" description="Disordered" evidence="1">
    <location>
        <begin position="401"/>
        <end position="429"/>
    </location>
</feature>
<feature type="compositionally biased region" description="Basic residues" evidence="1">
    <location>
        <begin position="402"/>
        <end position="415"/>
    </location>
</feature>
<protein>
    <recommendedName>
        <fullName evidence="5">C2H2-type domain-containing protein</fullName>
    </recommendedName>
</protein>
<comment type="caution">
    <text evidence="3">The sequence shown here is derived from an EMBL/GenBank/DDBJ whole genome shotgun (WGS) entry which is preliminary data.</text>
</comment>
<evidence type="ECO:0000313" key="3">
    <source>
        <dbReference type="EMBL" id="KAF7316811.1"/>
    </source>
</evidence>
<proteinExistence type="predicted"/>